<evidence type="ECO:0000313" key="2">
    <source>
        <dbReference type="EMBL" id="CCM74368.1"/>
    </source>
</evidence>
<comment type="caution">
    <text evidence="2">The sequence shown here is derived from an EMBL/GenBank/DDBJ whole genome shotgun (WGS) entry which is preliminary data.</text>
</comment>
<name>K0PKA8_9HYPH</name>
<dbReference type="EMBL" id="CANI01000004">
    <property type="protein sequence ID" value="CCM74368.1"/>
    <property type="molecule type" value="Genomic_DNA"/>
</dbReference>
<dbReference type="eggNOG" id="ENOG502ZSS6">
    <property type="taxonomic scope" value="Bacteria"/>
</dbReference>
<dbReference type="AlphaFoldDB" id="K0PKA8"/>
<dbReference type="Proteomes" id="UP000009319">
    <property type="component" value="Unassembled WGS sequence"/>
</dbReference>
<accession>K0PKA8</accession>
<feature type="compositionally biased region" description="Basic and acidic residues" evidence="1">
    <location>
        <begin position="1"/>
        <end position="36"/>
    </location>
</feature>
<organism evidence="2 3">
    <name type="scientific">Rhizobium mesoamericanum STM3625</name>
    <dbReference type="NCBI Taxonomy" id="1211777"/>
    <lineage>
        <taxon>Bacteria</taxon>
        <taxon>Pseudomonadati</taxon>
        <taxon>Pseudomonadota</taxon>
        <taxon>Alphaproteobacteria</taxon>
        <taxon>Hyphomicrobiales</taxon>
        <taxon>Rhizobiaceae</taxon>
        <taxon>Rhizobium/Agrobacterium group</taxon>
        <taxon>Rhizobium</taxon>
    </lineage>
</organism>
<evidence type="ECO:0000256" key="1">
    <source>
        <dbReference type="SAM" id="MobiDB-lite"/>
    </source>
</evidence>
<proteinExistence type="predicted"/>
<gene>
    <name evidence="2" type="ORF">BN77_1492</name>
</gene>
<dbReference type="RefSeq" id="WP_007529979.1">
    <property type="nucleotide sequence ID" value="NZ_HF536772.1"/>
</dbReference>
<protein>
    <submittedName>
        <fullName evidence="2">Uncharacterized protein</fullName>
    </submittedName>
</protein>
<feature type="region of interest" description="Disordered" evidence="1">
    <location>
        <begin position="1"/>
        <end position="64"/>
    </location>
</feature>
<dbReference type="HOGENOM" id="CLU_202623_0_0_5"/>
<reference evidence="2 3" key="1">
    <citation type="journal article" date="2013" name="Genome Announc.">
        <title>Draft Genome Sequence of Rhizobium mesoamericanum STM3625, a Nitrogen-Fixing Symbiont of Mimosa pudica Isolated in French Guiana (South America).</title>
        <authorList>
            <person name="Moulin L."/>
            <person name="Mornico D."/>
            <person name="Melkonian R."/>
            <person name="Klonowska A."/>
        </authorList>
    </citation>
    <scope>NUCLEOTIDE SEQUENCE [LARGE SCALE GENOMIC DNA]</scope>
    <source>
        <strain evidence="2 3">STM3625</strain>
    </source>
</reference>
<sequence length="64" mass="7346">MTDNTEKGQHSRKAAIERQAKLRRERAAEKLRENLSRRKQQTRARRSGQADETDGLPAAKLDES</sequence>
<feature type="compositionally biased region" description="Basic residues" evidence="1">
    <location>
        <begin position="37"/>
        <end position="46"/>
    </location>
</feature>
<keyword evidence="3" id="KW-1185">Reference proteome</keyword>
<evidence type="ECO:0000313" key="3">
    <source>
        <dbReference type="Proteomes" id="UP000009319"/>
    </source>
</evidence>
<dbReference type="STRING" id="1211777.BN77_1492"/>